<dbReference type="PANTHER" id="PTHR42786:SF2">
    <property type="entry name" value="TRNA (CYTIDINE_URIDINE-2'-O-)-METHYLTRANSFERASE TRMJ"/>
    <property type="match status" value="1"/>
</dbReference>
<dbReference type="InterPro" id="IPR029028">
    <property type="entry name" value="Alpha/beta_knot_MTases"/>
</dbReference>
<keyword evidence="7" id="KW-1185">Reference proteome</keyword>
<evidence type="ECO:0000313" key="7">
    <source>
        <dbReference type="Proteomes" id="UP001314263"/>
    </source>
</evidence>
<evidence type="ECO:0000313" key="6">
    <source>
        <dbReference type="EMBL" id="CAK0785049.1"/>
    </source>
</evidence>
<evidence type="ECO:0000256" key="3">
    <source>
        <dbReference type="ARBA" id="ARBA00022679"/>
    </source>
</evidence>
<keyword evidence="3" id="KW-0808">Transferase</keyword>
<dbReference type="InterPro" id="IPR029026">
    <property type="entry name" value="tRNA_m1G_MTases_N"/>
</dbReference>
<gene>
    <name evidence="6" type="ORF">CVIRNUC_008254</name>
</gene>
<protein>
    <recommendedName>
        <fullName evidence="5">tRNA/rRNA methyltransferase SpoU type domain-containing protein</fullName>
    </recommendedName>
</protein>
<dbReference type="GO" id="GO:0005829">
    <property type="term" value="C:cytosol"/>
    <property type="evidence" value="ECO:0007669"/>
    <property type="project" value="TreeGrafter"/>
</dbReference>
<comment type="caution">
    <text evidence="6">The sequence shown here is derived from an EMBL/GenBank/DDBJ whole genome shotgun (WGS) entry which is preliminary data.</text>
</comment>
<evidence type="ECO:0000256" key="1">
    <source>
        <dbReference type="ARBA" id="ARBA00007228"/>
    </source>
</evidence>
<evidence type="ECO:0000256" key="2">
    <source>
        <dbReference type="ARBA" id="ARBA00022603"/>
    </source>
</evidence>
<proteinExistence type="inferred from homology"/>
<dbReference type="GO" id="GO:0003723">
    <property type="term" value="F:RNA binding"/>
    <property type="evidence" value="ECO:0007669"/>
    <property type="project" value="InterPro"/>
</dbReference>
<dbReference type="InterPro" id="IPR004384">
    <property type="entry name" value="RNA_MeTrfase_TrmJ/LasT"/>
</dbReference>
<feature type="domain" description="tRNA/rRNA methyltransferase SpoU type" evidence="5">
    <location>
        <begin position="69"/>
        <end position="233"/>
    </location>
</feature>
<dbReference type="Proteomes" id="UP001314263">
    <property type="component" value="Unassembled WGS sequence"/>
</dbReference>
<dbReference type="Gene3D" id="3.40.1280.10">
    <property type="match status" value="1"/>
</dbReference>
<keyword evidence="4" id="KW-0949">S-adenosyl-L-methionine</keyword>
<comment type="similarity">
    <text evidence="1">Belongs to the class IV-like SAM-binding methyltransferase superfamily. RNA methyltransferase TrmH family.</text>
</comment>
<dbReference type="InterPro" id="IPR001537">
    <property type="entry name" value="SpoU_MeTrfase"/>
</dbReference>
<dbReference type="SUPFAM" id="SSF75217">
    <property type="entry name" value="alpha/beta knot"/>
    <property type="match status" value="1"/>
</dbReference>
<dbReference type="GO" id="GO:0008173">
    <property type="term" value="F:RNA methyltransferase activity"/>
    <property type="evidence" value="ECO:0007669"/>
    <property type="project" value="InterPro"/>
</dbReference>
<dbReference type="CDD" id="cd18093">
    <property type="entry name" value="SpoU-like_TrmJ"/>
    <property type="match status" value="1"/>
</dbReference>
<sequence length="244" mass="26276">MYVHVGGYIVDVHQPCQSRRCVRAFHQAADNNQQQKREHLLQSIRQSKKREPQRLWRPDLDPPAALGALSVILVGPKKMGNAGAVARLCNCFECDDLRVVDAACDIRSRSSLNAAMGGQRLLWQAAEHNTVSEAIADCAFTVAFGRWAEGGMAQKQALFRSASALASFLSTEGLLSIRSAVEDRAQQKVAFVFGREVGGLAPEEVAACSAVCQLPMGRLQESLSLSHAAAIAMSAAFEVAAAEP</sequence>
<name>A0AAV1IDA7_9CHLO</name>
<keyword evidence="2" id="KW-0489">Methyltransferase</keyword>
<dbReference type="Pfam" id="PF00588">
    <property type="entry name" value="SpoU_methylase"/>
    <property type="match status" value="1"/>
</dbReference>
<reference evidence="6 7" key="1">
    <citation type="submission" date="2023-10" db="EMBL/GenBank/DDBJ databases">
        <authorList>
            <person name="Maclean D."/>
            <person name="Macfadyen A."/>
        </authorList>
    </citation>
    <scope>NUCLEOTIDE SEQUENCE [LARGE SCALE GENOMIC DNA]</scope>
</reference>
<accession>A0AAV1IDA7</accession>
<dbReference type="EMBL" id="CAUYUE010000011">
    <property type="protein sequence ID" value="CAK0785049.1"/>
    <property type="molecule type" value="Genomic_DNA"/>
</dbReference>
<organism evidence="6 7">
    <name type="scientific">Coccomyxa viridis</name>
    <dbReference type="NCBI Taxonomy" id="1274662"/>
    <lineage>
        <taxon>Eukaryota</taxon>
        <taxon>Viridiplantae</taxon>
        <taxon>Chlorophyta</taxon>
        <taxon>core chlorophytes</taxon>
        <taxon>Trebouxiophyceae</taxon>
        <taxon>Trebouxiophyceae incertae sedis</taxon>
        <taxon>Coccomyxaceae</taxon>
        <taxon>Coccomyxa</taxon>
    </lineage>
</organism>
<evidence type="ECO:0000256" key="4">
    <source>
        <dbReference type="ARBA" id="ARBA00022691"/>
    </source>
</evidence>
<dbReference type="AlphaFoldDB" id="A0AAV1IDA7"/>
<dbReference type="PANTHER" id="PTHR42786">
    <property type="entry name" value="TRNA/RRNA METHYLTRANSFERASE"/>
    <property type="match status" value="1"/>
</dbReference>
<dbReference type="GO" id="GO:0002128">
    <property type="term" value="P:tRNA nucleoside ribose methylation"/>
    <property type="evidence" value="ECO:0007669"/>
    <property type="project" value="TreeGrafter"/>
</dbReference>
<evidence type="ECO:0000259" key="5">
    <source>
        <dbReference type="Pfam" id="PF00588"/>
    </source>
</evidence>